<keyword evidence="2" id="KW-1185">Reference proteome</keyword>
<evidence type="ECO:0000313" key="2">
    <source>
        <dbReference type="Proteomes" id="UP000030669"/>
    </source>
</evidence>
<dbReference type="GeneID" id="19301728"/>
<gene>
    <name evidence="1" type="ORF">GLOTRDRAFT_128420</name>
</gene>
<dbReference type="InterPro" id="IPR015075">
    <property type="entry name" value="AtaL"/>
</dbReference>
<dbReference type="OrthoDB" id="2320332at2759"/>
<dbReference type="Pfam" id="PF08982">
    <property type="entry name" value="AtaL"/>
    <property type="match status" value="1"/>
</dbReference>
<dbReference type="InterPro" id="IPR023393">
    <property type="entry name" value="START-like_dom_sf"/>
</dbReference>
<dbReference type="HOGENOM" id="CLU_111642_1_0_1"/>
<proteinExistence type="predicted"/>
<evidence type="ECO:0000313" key="1">
    <source>
        <dbReference type="EMBL" id="EPQ56476.1"/>
    </source>
</evidence>
<dbReference type="KEGG" id="gtr:GLOTRDRAFT_128420"/>
<reference evidence="1 2" key="1">
    <citation type="journal article" date="2012" name="Science">
        <title>The Paleozoic origin of enzymatic lignin decomposition reconstructed from 31 fungal genomes.</title>
        <authorList>
            <person name="Floudas D."/>
            <person name="Binder M."/>
            <person name="Riley R."/>
            <person name="Barry K."/>
            <person name="Blanchette R.A."/>
            <person name="Henrissat B."/>
            <person name="Martinez A.T."/>
            <person name="Otillar R."/>
            <person name="Spatafora J.W."/>
            <person name="Yadav J.S."/>
            <person name="Aerts A."/>
            <person name="Benoit I."/>
            <person name="Boyd A."/>
            <person name="Carlson A."/>
            <person name="Copeland A."/>
            <person name="Coutinho P.M."/>
            <person name="de Vries R.P."/>
            <person name="Ferreira P."/>
            <person name="Findley K."/>
            <person name="Foster B."/>
            <person name="Gaskell J."/>
            <person name="Glotzer D."/>
            <person name="Gorecki P."/>
            <person name="Heitman J."/>
            <person name="Hesse C."/>
            <person name="Hori C."/>
            <person name="Igarashi K."/>
            <person name="Jurgens J.A."/>
            <person name="Kallen N."/>
            <person name="Kersten P."/>
            <person name="Kohler A."/>
            <person name="Kuees U."/>
            <person name="Kumar T.K.A."/>
            <person name="Kuo A."/>
            <person name="LaButti K."/>
            <person name="Larrondo L.F."/>
            <person name="Lindquist E."/>
            <person name="Ling A."/>
            <person name="Lombard V."/>
            <person name="Lucas S."/>
            <person name="Lundell T."/>
            <person name="Martin R."/>
            <person name="McLaughlin D.J."/>
            <person name="Morgenstern I."/>
            <person name="Morin E."/>
            <person name="Murat C."/>
            <person name="Nagy L.G."/>
            <person name="Nolan M."/>
            <person name="Ohm R.A."/>
            <person name="Patyshakuliyeva A."/>
            <person name="Rokas A."/>
            <person name="Ruiz-Duenas F.J."/>
            <person name="Sabat G."/>
            <person name="Salamov A."/>
            <person name="Samejima M."/>
            <person name="Schmutz J."/>
            <person name="Slot J.C."/>
            <person name="St John F."/>
            <person name="Stenlid J."/>
            <person name="Sun H."/>
            <person name="Sun S."/>
            <person name="Syed K."/>
            <person name="Tsang A."/>
            <person name="Wiebenga A."/>
            <person name="Young D."/>
            <person name="Pisabarro A."/>
            <person name="Eastwood D.C."/>
            <person name="Martin F."/>
            <person name="Cullen D."/>
            <person name="Grigoriev I.V."/>
            <person name="Hibbett D.S."/>
        </authorList>
    </citation>
    <scope>NUCLEOTIDE SEQUENCE [LARGE SCALE GENOMIC DNA]</scope>
    <source>
        <strain evidence="1 2">ATCC 11539</strain>
    </source>
</reference>
<dbReference type="SUPFAM" id="SSF55961">
    <property type="entry name" value="Bet v1-like"/>
    <property type="match status" value="1"/>
</dbReference>
<dbReference type="RefSeq" id="XP_007865203.1">
    <property type="nucleotide sequence ID" value="XM_007867012.1"/>
</dbReference>
<organism evidence="1 2">
    <name type="scientific">Gloeophyllum trabeum (strain ATCC 11539 / FP-39264 / Madison 617)</name>
    <name type="common">Brown rot fungus</name>
    <dbReference type="NCBI Taxonomy" id="670483"/>
    <lineage>
        <taxon>Eukaryota</taxon>
        <taxon>Fungi</taxon>
        <taxon>Dikarya</taxon>
        <taxon>Basidiomycota</taxon>
        <taxon>Agaricomycotina</taxon>
        <taxon>Agaricomycetes</taxon>
        <taxon>Gloeophyllales</taxon>
        <taxon>Gloeophyllaceae</taxon>
        <taxon>Gloeophyllum</taxon>
    </lineage>
</organism>
<dbReference type="eggNOG" id="ENOG502S7JX">
    <property type="taxonomic scope" value="Eukaryota"/>
</dbReference>
<dbReference type="Gene3D" id="3.30.530.20">
    <property type="match status" value="1"/>
</dbReference>
<protein>
    <submittedName>
        <fullName evidence="1">DUF1857-domain-containing protein</fullName>
    </submittedName>
</protein>
<sequence>MVYPIVATRAVPSTITREQLWKGLKVKAREPRGFTPITECEVLSEHKTGLSRRIVLEGLTIHEDVEFVEPYWATFKMRETGTEVLNLISVDEKGQTFLTFTFKVIFPGTEEGSEAEKEKGRGMEKMATSAVEMTIVQVEKLVKEGKL</sequence>
<accession>S7Q919</accession>
<name>S7Q919_GLOTA</name>
<dbReference type="AlphaFoldDB" id="S7Q919"/>
<dbReference type="STRING" id="670483.S7Q919"/>
<dbReference type="OMA" id="FEWRHPD"/>
<dbReference type="Proteomes" id="UP000030669">
    <property type="component" value="Unassembled WGS sequence"/>
</dbReference>
<dbReference type="EMBL" id="KB469300">
    <property type="protein sequence ID" value="EPQ56476.1"/>
    <property type="molecule type" value="Genomic_DNA"/>
</dbReference>